<dbReference type="PANTHER" id="PTHR45713">
    <property type="entry name" value="FTP DOMAIN-CONTAINING PROTEIN"/>
    <property type="match status" value="1"/>
</dbReference>
<dbReference type="GO" id="GO:0010185">
    <property type="term" value="P:regulation of cellular defense response"/>
    <property type="evidence" value="ECO:0007669"/>
    <property type="project" value="UniProtKB-ARBA"/>
</dbReference>
<evidence type="ECO:0000313" key="10">
    <source>
        <dbReference type="EMBL" id="CAE8601491.1"/>
    </source>
</evidence>
<gene>
    <name evidence="10" type="ORF">PGLA1383_LOCUS19784</name>
</gene>
<dbReference type="OrthoDB" id="547680at2759"/>
<dbReference type="Pfam" id="PF22633">
    <property type="entry name" value="F5_F8_type_C_2"/>
    <property type="match status" value="1"/>
</dbReference>
<dbReference type="EMBL" id="CAJNNV010013212">
    <property type="protein sequence ID" value="CAE8601491.1"/>
    <property type="molecule type" value="Genomic_DNA"/>
</dbReference>
<accession>A0A813EUQ1</accession>
<dbReference type="PANTHER" id="PTHR45713:SF6">
    <property type="entry name" value="F5_8 TYPE C DOMAIN-CONTAINING PROTEIN"/>
    <property type="match status" value="1"/>
</dbReference>
<reference evidence="10" key="1">
    <citation type="submission" date="2021-02" db="EMBL/GenBank/DDBJ databases">
        <authorList>
            <person name="Dougan E. K."/>
            <person name="Rhodes N."/>
            <person name="Thang M."/>
            <person name="Chan C."/>
        </authorList>
    </citation>
    <scope>NUCLEOTIDE SEQUENCE</scope>
</reference>
<evidence type="ECO:0000256" key="6">
    <source>
        <dbReference type="ARBA" id="ARBA00022837"/>
    </source>
</evidence>
<dbReference type="InterPro" id="IPR006585">
    <property type="entry name" value="FTP1"/>
</dbReference>
<keyword evidence="5" id="KW-0430">Lectin</keyword>
<dbReference type="Proteomes" id="UP000654075">
    <property type="component" value="Unassembled WGS sequence"/>
</dbReference>
<dbReference type="GO" id="GO:0046872">
    <property type="term" value="F:metal ion binding"/>
    <property type="evidence" value="ECO:0007669"/>
    <property type="project" value="UniProtKB-KW"/>
</dbReference>
<keyword evidence="7" id="KW-1015">Disulfide bond</keyword>
<dbReference type="AlphaFoldDB" id="A0A813EUQ1"/>
<comment type="caution">
    <text evidence="10">The sequence shown here is derived from an EMBL/GenBank/DDBJ whole genome shotgun (WGS) entry which is preliminary data.</text>
</comment>
<dbReference type="InterPro" id="IPR008979">
    <property type="entry name" value="Galactose-bd-like_sf"/>
</dbReference>
<dbReference type="Gene3D" id="2.60.120.260">
    <property type="entry name" value="Galactose-binding domain-like"/>
    <property type="match status" value="1"/>
</dbReference>
<dbReference type="GO" id="GO:0001868">
    <property type="term" value="P:regulation of complement activation, lectin pathway"/>
    <property type="evidence" value="ECO:0007669"/>
    <property type="project" value="UniProtKB-ARBA"/>
</dbReference>
<evidence type="ECO:0000256" key="5">
    <source>
        <dbReference type="ARBA" id="ARBA00022734"/>
    </source>
</evidence>
<evidence type="ECO:0000256" key="3">
    <source>
        <dbReference type="ARBA" id="ARBA00011233"/>
    </source>
</evidence>
<organism evidence="10 11">
    <name type="scientific">Polarella glacialis</name>
    <name type="common">Dinoflagellate</name>
    <dbReference type="NCBI Taxonomy" id="89957"/>
    <lineage>
        <taxon>Eukaryota</taxon>
        <taxon>Sar</taxon>
        <taxon>Alveolata</taxon>
        <taxon>Dinophyceae</taxon>
        <taxon>Suessiales</taxon>
        <taxon>Suessiaceae</taxon>
        <taxon>Polarella</taxon>
    </lineage>
</organism>
<evidence type="ECO:0000256" key="7">
    <source>
        <dbReference type="ARBA" id="ARBA00023157"/>
    </source>
</evidence>
<feature type="non-terminal residue" evidence="10">
    <location>
        <position position="228"/>
    </location>
</feature>
<feature type="domain" description="Fucolectin tachylectin-4 pentraxin-1" evidence="9">
    <location>
        <begin position="34"/>
        <end position="181"/>
    </location>
</feature>
<comment type="subunit">
    <text evidence="3">Homotrimer.</text>
</comment>
<dbReference type="InterPro" id="IPR051941">
    <property type="entry name" value="BG_Antigen-Binding_Lectin"/>
</dbReference>
<dbReference type="SUPFAM" id="SSF49785">
    <property type="entry name" value="Galactose-binding domain-like"/>
    <property type="match status" value="1"/>
</dbReference>
<protein>
    <recommendedName>
        <fullName evidence="9">Fucolectin tachylectin-4 pentraxin-1 domain-containing protein</fullName>
    </recommendedName>
</protein>
<keyword evidence="8" id="KW-0732">Signal</keyword>
<evidence type="ECO:0000256" key="1">
    <source>
        <dbReference type="ARBA" id="ARBA00002219"/>
    </source>
</evidence>
<evidence type="ECO:0000259" key="9">
    <source>
        <dbReference type="SMART" id="SM00607"/>
    </source>
</evidence>
<comment type="similarity">
    <text evidence="2">Belongs to the fucolectin family.</text>
</comment>
<evidence type="ECO:0000313" key="11">
    <source>
        <dbReference type="Proteomes" id="UP000654075"/>
    </source>
</evidence>
<name>A0A813EUQ1_POLGL</name>
<dbReference type="GO" id="GO:0042806">
    <property type="term" value="F:fucose binding"/>
    <property type="evidence" value="ECO:0007669"/>
    <property type="project" value="UniProtKB-ARBA"/>
</dbReference>
<sequence>MPRQGFGNCRLWLLLLVTLARWRGLVAVEFRGTSVNPAQYKPVLMSSTAQIEITETDGDKAVDGDYRQHLFYSKGCAVTKRQANPWFRVDLGSTLPMAVVRIYARTDSLNYTVTGLEIRVGDHEAYERNEACSLGFQIEPLGTTVVNCMSAGRYVFVGAPNTTDGQLAICEFEVTPRGPQTVAEWQGTIGRGFQIALEGVALSNKDRIRIIAPSDYCGSDAADASELL</sequence>
<keyword evidence="6" id="KW-0106">Calcium</keyword>
<feature type="signal peptide" evidence="8">
    <location>
        <begin position="1"/>
        <end position="27"/>
    </location>
</feature>
<evidence type="ECO:0000256" key="2">
    <source>
        <dbReference type="ARBA" id="ARBA00010147"/>
    </source>
</evidence>
<dbReference type="SMART" id="SM00607">
    <property type="entry name" value="FTP"/>
    <property type="match status" value="1"/>
</dbReference>
<evidence type="ECO:0000256" key="8">
    <source>
        <dbReference type="SAM" id="SignalP"/>
    </source>
</evidence>
<comment type="function">
    <text evidence="1">Acts as a defensive agent. Recognizes blood group fucosylated oligosaccharides including A, B, H and Lewis B-type antigens. Does not recognize Lewis A antigen and has low affinity for monovalent haptens.</text>
</comment>
<keyword evidence="11" id="KW-1185">Reference proteome</keyword>
<proteinExistence type="inferred from homology"/>
<keyword evidence="4" id="KW-0479">Metal-binding</keyword>
<evidence type="ECO:0000256" key="4">
    <source>
        <dbReference type="ARBA" id="ARBA00022723"/>
    </source>
</evidence>
<feature type="chain" id="PRO_5032739111" description="Fucolectin tachylectin-4 pentraxin-1 domain-containing protein" evidence="8">
    <location>
        <begin position="28"/>
        <end position="228"/>
    </location>
</feature>